<dbReference type="Proteomes" id="UP000320390">
    <property type="component" value="Chromosome"/>
</dbReference>
<evidence type="ECO:0000256" key="2">
    <source>
        <dbReference type="ARBA" id="ARBA00022448"/>
    </source>
</evidence>
<dbReference type="PANTHER" id="PTHR11537">
    <property type="entry name" value="VOLTAGE-GATED POTASSIUM CHANNEL"/>
    <property type="match status" value="1"/>
</dbReference>
<sequence length="298" mass="32368">MPLRRRVHFILEVDRFGDRISRLVDKALVALIVLNVLAAILQTDASIYERAPRAFELFELASMVIFGLEYGLRVWSCVEDHAFAGALNGRLRFAVQPMMLLDLVVLVLPFYLDLRPLRILRLLRLGRYSPRLRLFARVIRDKRDELFVGLFVAVVLLVACSTAMYYVEGPEKPGFQSIPQTMWWGVATLTTVGYGDVYPETGLGKILGAMVALLGVGIFALPAGILASGFSDALSRENAVRADEMRGKSGPSATQSAALAAIAGHAHGTTANTGGTCPTCGTSLSEILIPPSAPPRDP</sequence>
<feature type="transmembrane region" description="Helical" evidence="11">
    <location>
        <begin position="95"/>
        <end position="114"/>
    </location>
</feature>
<evidence type="ECO:0000256" key="1">
    <source>
        <dbReference type="ARBA" id="ARBA00004141"/>
    </source>
</evidence>
<evidence type="ECO:0000313" key="14">
    <source>
        <dbReference type="Proteomes" id="UP000320390"/>
    </source>
</evidence>
<keyword evidence="2" id="KW-0813">Transport</keyword>
<comment type="subcellular location">
    <subcellularLocation>
        <location evidence="1">Membrane</location>
        <topology evidence="1">Multi-pass membrane protein</topology>
    </subcellularLocation>
</comment>
<evidence type="ECO:0000256" key="4">
    <source>
        <dbReference type="ARBA" id="ARBA00022692"/>
    </source>
</evidence>
<evidence type="ECO:0000256" key="11">
    <source>
        <dbReference type="SAM" id="Phobius"/>
    </source>
</evidence>
<dbReference type="PANTHER" id="PTHR11537:SF254">
    <property type="entry name" value="POTASSIUM VOLTAGE-GATED CHANNEL PROTEIN SHAB"/>
    <property type="match status" value="1"/>
</dbReference>
<keyword evidence="7 11" id="KW-1133">Transmembrane helix</keyword>
<evidence type="ECO:0000256" key="6">
    <source>
        <dbReference type="ARBA" id="ARBA00022958"/>
    </source>
</evidence>
<dbReference type="InterPro" id="IPR028325">
    <property type="entry name" value="VG_K_chnl"/>
</dbReference>
<keyword evidence="5" id="KW-0631">Potassium channel</keyword>
<dbReference type="GO" id="GO:0005249">
    <property type="term" value="F:voltage-gated potassium channel activity"/>
    <property type="evidence" value="ECO:0007669"/>
    <property type="project" value="InterPro"/>
</dbReference>
<keyword evidence="14" id="KW-1185">Reference proteome</keyword>
<dbReference type="Gene3D" id="1.10.287.70">
    <property type="match status" value="1"/>
</dbReference>
<keyword evidence="10 13" id="KW-0407">Ion channel</keyword>
<feature type="transmembrane region" description="Helical" evidence="11">
    <location>
        <begin position="27"/>
        <end position="45"/>
    </location>
</feature>
<name>A0A518EP88_9BACT</name>
<dbReference type="InterPro" id="IPR005821">
    <property type="entry name" value="Ion_trans_dom"/>
</dbReference>
<proteinExistence type="predicted"/>
<evidence type="ECO:0000256" key="5">
    <source>
        <dbReference type="ARBA" id="ARBA00022826"/>
    </source>
</evidence>
<evidence type="ECO:0000256" key="8">
    <source>
        <dbReference type="ARBA" id="ARBA00023065"/>
    </source>
</evidence>
<organism evidence="13 14">
    <name type="scientific">Saltatorellus ferox</name>
    <dbReference type="NCBI Taxonomy" id="2528018"/>
    <lineage>
        <taxon>Bacteria</taxon>
        <taxon>Pseudomonadati</taxon>
        <taxon>Planctomycetota</taxon>
        <taxon>Planctomycetia</taxon>
        <taxon>Planctomycetia incertae sedis</taxon>
        <taxon>Saltatorellus</taxon>
    </lineage>
</organism>
<evidence type="ECO:0000313" key="13">
    <source>
        <dbReference type="EMBL" id="QDV05907.1"/>
    </source>
</evidence>
<evidence type="ECO:0000256" key="3">
    <source>
        <dbReference type="ARBA" id="ARBA00022538"/>
    </source>
</evidence>
<dbReference type="GO" id="GO:0008076">
    <property type="term" value="C:voltage-gated potassium channel complex"/>
    <property type="evidence" value="ECO:0007669"/>
    <property type="project" value="InterPro"/>
</dbReference>
<protein>
    <submittedName>
        <fullName evidence="13">Cyclic nucleotide-gated potassium channel</fullName>
    </submittedName>
</protein>
<dbReference type="AlphaFoldDB" id="A0A518EP88"/>
<gene>
    <name evidence="13" type="ORF">Poly30_14100</name>
</gene>
<dbReference type="FunFam" id="1.10.287.70:FF:000028">
    <property type="entry name" value="potassium voltage-gated channel subfamily D member 3"/>
    <property type="match status" value="1"/>
</dbReference>
<dbReference type="GO" id="GO:0001508">
    <property type="term" value="P:action potential"/>
    <property type="evidence" value="ECO:0007669"/>
    <property type="project" value="TreeGrafter"/>
</dbReference>
<feature type="transmembrane region" description="Helical" evidence="11">
    <location>
        <begin position="206"/>
        <end position="227"/>
    </location>
</feature>
<dbReference type="Pfam" id="PF00520">
    <property type="entry name" value="Ion_trans"/>
    <property type="match status" value="1"/>
</dbReference>
<reference evidence="13 14" key="1">
    <citation type="submission" date="2019-02" db="EMBL/GenBank/DDBJ databases">
        <title>Deep-cultivation of Planctomycetes and their phenomic and genomic characterization uncovers novel biology.</title>
        <authorList>
            <person name="Wiegand S."/>
            <person name="Jogler M."/>
            <person name="Boedeker C."/>
            <person name="Pinto D."/>
            <person name="Vollmers J."/>
            <person name="Rivas-Marin E."/>
            <person name="Kohn T."/>
            <person name="Peeters S.H."/>
            <person name="Heuer A."/>
            <person name="Rast P."/>
            <person name="Oberbeckmann S."/>
            <person name="Bunk B."/>
            <person name="Jeske O."/>
            <person name="Meyerdierks A."/>
            <person name="Storesund J.E."/>
            <person name="Kallscheuer N."/>
            <person name="Luecker S."/>
            <person name="Lage O.M."/>
            <person name="Pohl T."/>
            <person name="Merkel B.J."/>
            <person name="Hornburger P."/>
            <person name="Mueller R.-W."/>
            <person name="Bruemmer F."/>
            <person name="Labrenz M."/>
            <person name="Spormann A.M."/>
            <person name="Op den Camp H."/>
            <person name="Overmann J."/>
            <person name="Amann R."/>
            <person name="Jetten M.S.M."/>
            <person name="Mascher T."/>
            <person name="Medema M.H."/>
            <person name="Devos D.P."/>
            <person name="Kaster A.-K."/>
            <person name="Ovreas L."/>
            <person name="Rohde M."/>
            <person name="Galperin M.Y."/>
            <person name="Jogler C."/>
        </authorList>
    </citation>
    <scope>NUCLEOTIDE SEQUENCE [LARGE SCALE GENOMIC DNA]</scope>
    <source>
        <strain evidence="13 14">Poly30</strain>
    </source>
</reference>
<evidence type="ECO:0000259" key="12">
    <source>
        <dbReference type="Pfam" id="PF00520"/>
    </source>
</evidence>
<keyword evidence="4 11" id="KW-0812">Transmembrane</keyword>
<keyword evidence="6" id="KW-0630">Potassium</keyword>
<accession>A0A518EP88</accession>
<feature type="domain" description="Ion transport" evidence="12">
    <location>
        <begin position="24"/>
        <end position="236"/>
    </location>
</feature>
<keyword evidence="8" id="KW-0406">Ion transport</keyword>
<keyword evidence="9 11" id="KW-0472">Membrane</keyword>
<evidence type="ECO:0000256" key="7">
    <source>
        <dbReference type="ARBA" id="ARBA00022989"/>
    </source>
</evidence>
<keyword evidence="3" id="KW-0633">Potassium transport</keyword>
<dbReference type="SUPFAM" id="SSF81324">
    <property type="entry name" value="Voltage-gated potassium channels"/>
    <property type="match status" value="1"/>
</dbReference>
<evidence type="ECO:0000256" key="10">
    <source>
        <dbReference type="ARBA" id="ARBA00023303"/>
    </source>
</evidence>
<dbReference type="EMBL" id="CP036434">
    <property type="protein sequence ID" value="QDV05907.1"/>
    <property type="molecule type" value="Genomic_DNA"/>
</dbReference>
<evidence type="ECO:0000256" key="9">
    <source>
        <dbReference type="ARBA" id="ARBA00023136"/>
    </source>
</evidence>
<dbReference type="PRINTS" id="PR00169">
    <property type="entry name" value="KCHANNEL"/>
</dbReference>
<feature type="transmembrane region" description="Helical" evidence="11">
    <location>
        <begin position="146"/>
        <end position="167"/>
    </location>
</feature>